<organism evidence="8 9">
    <name type="scientific">Limimaricola litoreus</name>
    <dbReference type="NCBI Taxonomy" id="2955316"/>
    <lineage>
        <taxon>Bacteria</taxon>
        <taxon>Pseudomonadati</taxon>
        <taxon>Pseudomonadota</taxon>
        <taxon>Alphaproteobacteria</taxon>
        <taxon>Rhodobacterales</taxon>
        <taxon>Paracoccaceae</taxon>
        <taxon>Limimaricola</taxon>
    </lineage>
</organism>
<feature type="transmembrane region" description="Helical" evidence="7">
    <location>
        <begin position="188"/>
        <end position="207"/>
    </location>
</feature>
<keyword evidence="4 7" id="KW-0812">Transmembrane</keyword>
<comment type="caution">
    <text evidence="8">The sequence shown here is derived from an EMBL/GenBank/DDBJ whole genome shotgun (WGS) entry which is preliminary data.</text>
</comment>
<evidence type="ECO:0000256" key="6">
    <source>
        <dbReference type="ARBA" id="ARBA00023136"/>
    </source>
</evidence>
<evidence type="ECO:0000256" key="5">
    <source>
        <dbReference type="ARBA" id="ARBA00022989"/>
    </source>
</evidence>
<feature type="transmembrane region" description="Helical" evidence="7">
    <location>
        <begin position="336"/>
        <end position="360"/>
    </location>
</feature>
<feature type="transmembrane region" description="Helical" evidence="7">
    <location>
        <begin position="430"/>
        <end position="454"/>
    </location>
</feature>
<proteinExistence type="inferred from homology"/>
<gene>
    <name evidence="8" type="ORF">NHG85_10965</name>
</gene>
<dbReference type="RefSeq" id="WP_253332331.1">
    <property type="nucleotide sequence ID" value="NZ_JAMYXC010000164.1"/>
</dbReference>
<name>A0A9X2JRT4_9RHOB</name>
<comment type="subcellular location">
    <subcellularLocation>
        <location evidence="1">Cell membrane</location>
        <topology evidence="1">Multi-pass membrane protein</topology>
    </subcellularLocation>
</comment>
<feature type="transmembrane region" description="Helical" evidence="7">
    <location>
        <begin position="51"/>
        <end position="72"/>
    </location>
</feature>
<dbReference type="GO" id="GO:0005886">
    <property type="term" value="C:plasma membrane"/>
    <property type="evidence" value="ECO:0007669"/>
    <property type="project" value="UniProtKB-SubCell"/>
</dbReference>
<comment type="similarity">
    <text evidence="2">Belongs to the polysaccharide synthase family.</text>
</comment>
<feature type="transmembrane region" description="Helical" evidence="7">
    <location>
        <begin position="305"/>
        <end position="324"/>
    </location>
</feature>
<feature type="transmembrane region" description="Helical" evidence="7">
    <location>
        <begin position="400"/>
        <end position="418"/>
    </location>
</feature>
<feature type="transmembrane region" description="Helical" evidence="7">
    <location>
        <begin position="260"/>
        <end position="284"/>
    </location>
</feature>
<reference evidence="8" key="1">
    <citation type="submission" date="2022-06" db="EMBL/GenBank/DDBJ databases">
        <title>Limimaricola sediminis sp. nov., isolated from an intertidal sediment.</title>
        <authorList>
            <person name="Shao X."/>
        </authorList>
    </citation>
    <scope>NUCLEOTIDE SEQUENCE</scope>
    <source>
        <strain evidence="8">ASW11-118</strain>
    </source>
</reference>
<feature type="transmembrane region" description="Helical" evidence="7">
    <location>
        <begin position="165"/>
        <end position="182"/>
    </location>
</feature>
<dbReference type="PANTHER" id="PTHR30250:SF10">
    <property type="entry name" value="LIPOPOLYSACCHARIDE BIOSYNTHESIS PROTEIN WZXC"/>
    <property type="match status" value="1"/>
</dbReference>
<feature type="transmembrane region" description="Helical" evidence="7">
    <location>
        <begin position="372"/>
        <end position="394"/>
    </location>
</feature>
<evidence type="ECO:0000256" key="1">
    <source>
        <dbReference type="ARBA" id="ARBA00004651"/>
    </source>
</evidence>
<keyword evidence="5 7" id="KW-1133">Transmembrane helix</keyword>
<dbReference type="Pfam" id="PF13440">
    <property type="entry name" value="Polysacc_synt_3"/>
    <property type="match status" value="1"/>
</dbReference>
<evidence type="ECO:0000256" key="2">
    <source>
        <dbReference type="ARBA" id="ARBA00007430"/>
    </source>
</evidence>
<feature type="transmembrane region" description="Helical" evidence="7">
    <location>
        <begin position="21"/>
        <end position="39"/>
    </location>
</feature>
<evidence type="ECO:0000256" key="7">
    <source>
        <dbReference type="SAM" id="Phobius"/>
    </source>
</evidence>
<accession>A0A9X2JRT4</accession>
<feature type="transmembrane region" description="Helical" evidence="7">
    <location>
        <begin position="127"/>
        <end position="144"/>
    </location>
</feature>
<keyword evidence="3" id="KW-1003">Cell membrane</keyword>
<dbReference type="AlphaFoldDB" id="A0A9X2JRT4"/>
<sequence length="460" mass="49094">MTMAVTAALMGRLRSADIGSRALRSAGIMIAGFGASQLLRLGSNLLLTRLLFPEAFGIMAIVMVVMMGLNMFSDVGLTPAIMQSRRGDDPAFLDTAWTIQIGRGIGLWLVALVLAAPAAQWYDEPMLAQYLSVAALSLVINGFNPTRLDTAHRHLRAGRVTLIELATQATQLIAGLALAWAWGSVWALVAGGLAGALAQLVYLNLFLPGARNRLRFERAAASELVHFGKWIFLSTVAGFAVAQGDRLLIGSYLTLSDFGIYNIGLFLATFPVMLGHMVTRRVLIPVYRDSPPGRSRADFLRLRRLRMLASAGLLMATFALGLLGDWLIGVMYDARYAAAGGVVVLVAVLQIPVLIGMTYDQAVLASGRSRRFFALQATRAVLTLAGLAAGLAWGGLWGGLLGQGAAQLLAYPLLVAFARRERAWDPLHDLVFAAAGLVLAAICLWVNLPAVVALDTLGAG</sequence>
<dbReference type="InterPro" id="IPR050833">
    <property type="entry name" value="Poly_Biosynth_Transport"/>
</dbReference>
<dbReference type="EMBL" id="JAMYXC010000164">
    <property type="protein sequence ID" value="MCP1169036.1"/>
    <property type="molecule type" value="Genomic_DNA"/>
</dbReference>
<evidence type="ECO:0000256" key="4">
    <source>
        <dbReference type="ARBA" id="ARBA00022692"/>
    </source>
</evidence>
<keyword evidence="9" id="KW-1185">Reference proteome</keyword>
<evidence type="ECO:0000256" key="3">
    <source>
        <dbReference type="ARBA" id="ARBA00022475"/>
    </source>
</evidence>
<evidence type="ECO:0000313" key="9">
    <source>
        <dbReference type="Proteomes" id="UP001139477"/>
    </source>
</evidence>
<dbReference type="Proteomes" id="UP001139477">
    <property type="component" value="Unassembled WGS sequence"/>
</dbReference>
<dbReference type="PANTHER" id="PTHR30250">
    <property type="entry name" value="PST FAMILY PREDICTED COLANIC ACID TRANSPORTER"/>
    <property type="match status" value="1"/>
</dbReference>
<protein>
    <submittedName>
        <fullName evidence="8">Oligosaccharide flippase family protein</fullName>
    </submittedName>
</protein>
<keyword evidence="6 7" id="KW-0472">Membrane</keyword>
<feature type="transmembrane region" description="Helical" evidence="7">
    <location>
        <begin position="92"/>
        <end position="115"/>
    </location>
</feature>
<evidence type="ECO:0000313" key="8">
    <source>
        <dbReference type="EMBL" id="MCP1169036.1"/>
    </source>
</evidence>
<feature type="transmembrane region" description="Helical" evidence="7">
    <location>
        <begin position="219"/>
        <end position="240"/>
    </location>
</feature>